<keyword evidence="5" id="KW-0811">Translocation</keyword>
<dbReference type="GO" id="GO:0000055">
    <property type="term" value="P:ribosomal large subunit export from nucleus"/>
    <property type="evidence" value="ECO:0007669"/>
    <property type="project" value="InterPro"/>
</dbReference>
<dbReference type="PANTHER" id="PTHR13257">
    <property type="entry name" value="NUCLEOPORIN NUP84-RELATED"/>
    <property type="match status" value="1"/>
</dbReference>
<keyword evidence="4" id="KW-0653">Protein transport</keyword>
<dbReference type="Proteomes" id="UP001458880">
    <property type="component" value="Unassembled WGS sequence"/>
</dbReference>
<evidence type="ECO:0000256" key="8">
    <source>
        <dbReference type="SAM" id="Coils"/>
    </source>
</evidence>
<dbReference type="PANTHER" id="PTHR13257:SF0">
    <property type="entry name" value="NUCLEAR PORE COMPLEX PROTEIN NUP88"/>
    <property type="match status" value="1"/>
</dbReference>
<keyword evidence="10" id="KW-1185">Reference proteome</keyword>
<protein>
    <submittedName>
        <fullName evidence="9">Nuclear pore component</fullName>
    </submittedName>
</protein>
<dbReference type="EMBL" id="JASPKY010000853">
    <property type="protein sequence ID" value="KAK9681036.1"/>
    <property type="molecule type" value="Genomic_DNA"/>
</dbReference>
<dbReference type="InterPro" id="IPR019321">
    <property type="entry name" value="Nucleoporin_Nup88"/>
</dbReference>
<name>A0AAW1HWD6_POPJA</name>
<evidence type="ECO:0000313" key="10">
    <source>
        <dbReference type="Proteomes" id="UP001458880"/>
    </source>
</evidence>
<evidence type="ECO:0000256" key="5">
    <source>
        <dbReference type="ARBA" id="ARBA00023010"/>
    </source>
</evidence>
<comment type="subcellular location">
    <subcellularLocation>
        <location evidence="1">Nucleus</location>
        <location evidence="1">Nuclear pore complex</location>
    </subcellularLocation>
</comment>
<evidence type="ECO:0000256" key="2">
    <source>
        <dbReference type="ARBA" id="ARBA00022448"/>
    </source>
</evidence>
<dbReference type="InterPro" id="IPR037700">
    <property type="entry name" value="NUP88/NUP82"/>
</dbReference>
<keyword evidence="7" id="KW-0539">Nucleus</keyword>
<evidence type="ECO:0000256" key="3">
    <source>
        <dbReference type="ARBA" id="ARBA00022816"/>
    </source>
</evidence>
<gene>
    <name evidence="9" type="ORF">QE152_g38620</name>
</gene>
<dbReference type="AlphaFoldDB" id="A0AAW1HWD6"/>
<dbReference type="Pfam" id="PF10168">
    <property type="entry name" value="Nup88"/>
    <property type="match status" value="1"/>
</dbReference>
<feature type="coiled-coil region" evidence="8">
    <location>
        <begin position="474"/>
        <end position="536"/>
    </location>
</feature>
<dbReference type="GO" id="GO:0005643">
    <property type="term" value="C:nuclear pore"/>
    <property type="evidence" value="ECO:0007669"/>
    <property type="project" value="UniProtKB-SubCell"/>
</dbReference>
<keyword evidence="3" id="KW-0509">mRNA transport</keyword>
<evidence type="ECO:0000256" key="4">
    <source>
        <dbReference type="ARBA" id="ARBA00022927"/>
    </source>
</evidence>
<organism evidence="9 10">
    <name type="scientific">Popillia japonica</name>
    <name type="common">Japanese beetle</name>
    <dbReference type="NCBI Taxonomy" id="7064"/>
    <lineage>
        <taxon>Eukaryota</taxon>
        <taxon>Metazoa</taxon>
        <taxon>Ecdysozoa</taxon>
        <taxon>Arthropoda</taxon>
        <taxon>Hexapoda</taxon>
        <taxon>Insecta</taxon>
        <taxon>Pterygota</taxon>
        <taxon>Neoptera</taxon>
        <taxon>Endopterygota</taxon>
        <taxon>Coleoptera</taxon>
        <taxon>Polyphaga</taxon>
        <taxon>Scarabaeiformia</taxon>
        <taxon>Scarabaeidae</taxon>
        <taxon>Rutelinae</taxon>
        <taxon>Popillia</taxon>
    </lineage>
</organism>
<evidence type="ECO:0000256" key="1">
    <source>
        <dbReference type="ARBA" id="ARBA00004567"/>
    </source>
</evidence>
<keyword evidence="6" id="KW-0906">Nuclear pore complex</keyword>
<proteinExistence type="predicted"/>
<evidence type="ECO:0000256" key="7">
    <source>
        <dbReference type="ARBA" id="ARBA00023242"/>
    </source>
</evidence>
<dbReference type="GO" id="GO:0006406">
    <property type="term" value="P:mRNA export from nucleus"/>
    <property type="evidence" value="ECO:0007669"/>
    <property type="project" value="TreeGrafter"/>
</dbReference>
<sequence>MSFALVALLISRSFSLHERILAFSNNIEVRQAKFHPGSVQDGHILVLTSDNFLRLYKIENGEDQAVGTYQVGVQPMGRFPKTKVSFLEAFGDVAVDFDFAPPELQPGEQFVEKSLKTVDSENTISEKLEDLSITYSNLSANALSSTKIYPKRVTFEDEAKPIRKQPVMVTNSVRWPVLILYGNGDVYVTYVGFKSINTPTTIKGPLPMMPNVDEDFQQDFCSILCLHSTPPIVCLANCGGILLHTVLLPLEDDYEFTPDENRPNFVENPDQALYMFETVKLELGLSTSAEDVGHNCPILLHRNVGKVGHYFASHETGIHSININCVDDLHKFVSQTTVDTPEPDLFNLTSTAEYLICTKMATSEEVNPVIGFAIYYNPPSILALLGNGQLVSLTLAALFMIPTPDVLPADNLETRTSPLKQMLSEPFDVVIQKILKQSTTQPILKLPSTGPEPTQQECYELLQRASHVFREEYFKNHTKAREEIEKRLKTLTKLKEIQKADIEKIVQEKQKLQDKAESLAEKYEDIKDKQEEMSKRCEKLLILIAKRKAEPSNAEKEFMKELNEGEGKIETYKKAILKIKNVIKYQELQMKNWHQQTAKESSLGNAQIDAIKPNLEDMTRKITTMISEVNEYKAQLNLK</sequence>
<dbReference type="GO" id="GO:0017056">
    <property type="term" value="F:structural constituent of nuclear pore"/>
    <property type="evidence" value="ECO:0007669"/>
    <property type="project" value="InterPro"/>
</dbReference>
<evidence type="ECO:0000313" key="9">
    <source>
        <dbReference type="EMBL" id="KAK9681036.1"/>
    </source>
</evidence>
<evidence type="ECO:0000256" key="6">
    <source>
        <dbReference type="ARBA" id="ARBA00023132"/>
    </source>
</evidence>
<reference evidence="9 10" key="1">
    <citation type="journal article" date="2024" name="BMC Genomics">
        <title>De novo assembly and annotation of Popillia japonica's genome with initial clues to its potential as an invasive pest.</title>
        <authorList>
            <person name="Cucini C."/>
            <person name="Boschi S."/>
            <person name="Funari R."/>
            <person name="Cardaioli E."/>
            <person name="Iannotti N."/>
            <person name="Marturano G."/>
            <person name="Paoli F."/>
            <person name="Bruttini M."/>
            <person name="Carapelli A."/>
            <person name="Frati F."/>
            <person name="Nardi F."/>
        </authorList>
    </citation>
    <scope>NUCLEOTIDE SEQUENCE [LARGE SCALE GENOMIC DNA]</scope>
    <source>
        <strain evidence="9">DMR45628</strain>
    </source>
</reference>
<comment type="caution">
    <text evidence="9">The sequence shown here is derived from an EMBL/GenBank/DDBJ whole genome shotgun (WGS) entry which is preliminary data.</text>
</comment>
<dbReference type="GO" id="GO:0006606">
    <property type="term" value="P:protein import into nucleus"/>
    <property type="evidence" value="ECO:0007669"/>
    <property type="project" value="TreeGrafter"/>
</dbReference>
<dbReference type="GO" id="GO:0000056">
    <property type="term" value="P:ribosomal small subunit export from nucleus"/>
    <property type="evidence" value="ECO:0007669"/>
    <property type="project" value="InterPro"/>
</dbReference>
<keyword evidence="8" id="KW-0175">Coiled coil</keyword>
<keyword evidence="2" id="KW-0813">Transport</keyword>
<accession>A0AAW1HWD6</accession>